<dbReference type="InParanoid" id="G4ZEE1"/>
<dbReference type="AlphaFoldDB" id="G4ZEE1"/>
<accession>G4ZEE1</accession>
<gene>
    <name evidence="1" type="ORF">PHYSODRAFT_286071</name>
</gene>
<evidence type="ECO:0000313" key="2">
    <source>
        <dbReference type="Proteomes" id="UP000002640"/>
    </source>
</evidence>
<feature type="non-terminal residue" evidence="1">
    <location>
        <position position="65"/>
    </location>
</feature>
<name>G4ZEE1_PHYSP</name>
<protein>
    <recommendedName>
        <fullName evidence="3">MULE transposase domain-containing protein</fullName>
    </recommendedName>
</protein>
<dbReference type="GeneID" id="20640231"/>
<sequence>MRTNIIYFENTDRPVLCFAVTSPTKSLYATAYDAFANFCKRECPKIPAYFDRNWESCREMWANHA</sequence>
<dbReference type="Proteomes" id="UP000002640">
    <property type="component" value="Unassembled WGS sequence"/>
</dbReference>
<dbReference type="RefSeq" id="XP_009527464.1">
    <property type="nucleotide sequence ID" value="XM_009529169.1"/>
</dbReference>
<reference evidence="1 2" key="1">
    <citation type="journal article" date="2006" name="Science">
        <title>Phytophthora genome sequences uncover evolutionary origins and mechanisms of pathogenesis.</title>
        <authorList>
            <person name="Tyler B.M."/>
            <person name="Tripathy S."/>
            <person name="Zhang X."/>
            <person name="Dehal P."/>
            <person name="Jiang R.H."/>
            <person name="Aerts A."/>
            <person name="Arredondo F.D."/>
            <person name="Baxter L."/>
            <person name="Bensasson D."/>
            <person name="Beynon J.L."/>
            <person name="Chapman J."/>
            <person name="Damasceno C.M."/>
            <person name="Dorrance A.E."/>
            <person name="Dou D."/>
            <person name="Dickerman A.W."/>
            <person name="Dubchak I.L."/>
            <person name="Garbelotto M."/>
            <person name="Gijzen M."/>
            <person name="Gordon S.G."/>
            <person name="Govers F."/>
            <person name="Grunwald N.J."/>
            <person name="Huang W."/>
            <person name="Ivors K.L."/>
            <person name="Jones R.W."/>
            <person name="Kamoun S."/>
            <person name="Krampis K."/>
            <person name="Lamour K.H."/>
            <person name="Lee M.K."/>
            <person name="McDonald W.H."/>
            <person name="Medina M."/>
            <person name="Meijer H.J."/>
            <person name="Nordberg E.K."/>
            <person name="Maclean D.J."/>
            <person name="Ospina-Giraldo M.D."/>
            <person name="Morris P.F."/>
            <person name="Phuntumart V."/>
            <person name="Putnam N.H."/>
            <person name="Rash S."/>
            <person name="Rose J.K."/>
            <person name="Sakihama Y."/>
            <person name="Salamov A.A."/>
            <person name="Savidor A."/>
            <person name="Scheuring C.F."/>
            <person name="Smith B.M."/>
            <person name="Sobral B.W."/>
            <person name="Terry A."/>
            <person name="Torto-Alalibo T.A."/>
            <person name="Win J."/>
            <person name="Xu Z."/>
            <person name="Zhang H."/>
            <person name="Grigoriev I.V."/>
            <person name="Rokhsar D.S."/>
            <person name="Boore J.L."/>
        </authorList>
    </citation>
    <scope>NUCLEOTIDE SEQUENCE [LARGE SCALE GENOMIC DNA]</scope>
    <source>
        <strain evidence="1 2">P6497</strain>
    </source>
</reference>
<proteinExistence type="predicted"/>
<dbReference type="EMBL" id="JH159154">
    <property type="protein sequence ID" value="EGZ18406.1"/>
    <property type="molecule type" value="Genomic_DNA"/>
</dbReference>
<organism evidence="1 2">
    <name type="scientific">Phytophthora sojae (strain P6497)</name>
    <name type="common">Soybean stem and root rot agent</name>
    <name type="synonym">Phytophthora megasperma f. sp. glycines</name>
    <dbReference type="NCBI Taxonomy" id="1094619"/>
    <lineage>
        <taxon>Eukaryota</taxon>
        <taxon>Sar</taxon>
        <taxon>Stramenopiles</taxon>
        <taxon>Oomycota</taxon>
        <taxon>Peronosporomycetes</taxon>
        <taxon>Peronosporales</taxon>
        <taxon>Peronosporaceae</taxon>
        <taxon>Phytophthora</taxon>
    </lineage>
</organism>
<keyword evidence="2" id="KW-1185">Reference proteome</keyword>
<evidence type="ECO:0008006" key="3">
    <source>
        <dbReference type="Google" id="ProtNLM"/>
    </source>
</evidence>
<dbReference type="KEGG" id="psoj:PHYSODRAFT_286071"/>
<evidence type="ECO:0000313" key="1">
    <source>
        <dbReference type="EMBL" id="EGZ18406.1"/>
    </source>
</evidence>